<accession>A0A848IPK9</accession>
<dbReference type="InterPro" id="IPR019701">
    <property type="entry name" value="Phage_P22_NinX"/>
</dbReference>
<comment type="caution">
    <text evidence="1">The sequence shown here is derived from an EMBL/GenBank/DDBJ whole genome shotgun (WGS) entry which is preliminary data.</text>
</comment>
<reference evidence="1 2" key="1">
    <citation type="submission" date="2020-04" db="EMBL/GenBank/DDBJ databases">
        <title>Paraburkholderia sp. RP-4-7 isolated from soil.</title>
        <authorList>
            <person name="Dahal R.H."/>
        </authorList>
    </citation>
    <scope>NUCLEOTIDE SEQUENCE [LARGE SCALE GENOMIC DNA]</scope>
    <source>
        <strain evidence="1 2">RP-4-7</strain>
    </source>
</reference>
<dbReference type="AlphaFoldDB" id="A0A848IPK9"/>
<evidence type="ECO:0000313" key="2">
    <source>
        <dbReference type="Proteomes" id="UP000544134"/>
    </source>
</evidence>
<protein>
    <submittedName>
        <fullName evidence="1">DUF2591 family protein</fullName>
    </submittedName>
</protein>
<organism evidence="1 2">
    <name type="scientific">Paraburkholderia polaris</name>
    <dbReference type="NCBI Taxonomy" id="2728848"/>
    <lineage>
        <taxon>Bacteria</taxon>
        <taxon>Pseudomonadati</taxon>
        <taxon>Pseudomonadota</taxon>
        <taxon>Betaproteobacteria</taxon>
        <taxon>Burkholderiales</taxon>
        <taxon>Burkholderiaceae</taxon>
        <taxon>Paraburkholderia</taxon>
    </lineage>
</organism>
<name>A0A848IPK9_9BURK</name>
<evidence type="ECO:0000313" key="1">
    <source>
        <dbReference type="EMBL" id="NMM03180.1"/>
    </source>
</evidence>
<proteinExistence type="predicted"/>
<gene>
    <name evidence="1" type="ORF">HHL24_35410</name>
</gene>
<dbReference type="EMBL" id="JABBGJ010000049">
    <property type="protein sequence ID" value="NMM03180.1"/>
    <property type="molecule type" value="Genomic_DNA"/>
</dbReference>
<sequence length="127" mass="14517">MIRIKELTAHELDAWVALCEGERIATEYPPDESGRFWLKLGRFGSVKECPRFSSEWSDGGPVAHRKLLSYSCLSESEYEARSFPRRPLQPSHVMRGATPLEALMRCRVALNMGRVVPDRFPSYLFAL</sequence>
<dbReference type="Proteomes" id="UP000544134">
    <property type="component" value="Unassembled WGS sequence"/>
</dbReference>
<keyword evidence="2" id="KW-1185">Reference proteome</keyword>
<dbReference type="RefSeq" id="WP_169489932.1">
    <property type="nucleotide sequence ID" value="NZ_JABBGJ010000049.1"/>
</dbReference>
<dbReference type="Pfam" id="PF10765">
    <property type="entry name" value="Phage_P22_NinX"/>
    <property type="match status" value="1"/>
</dbReference>